<comment type="caution">
    <text evidence="1">The sequence shown here is derived from an EMBL/GenBank/DDBJ whole genome shotgun (WGS) entry which is preliminary data.</text>
</comment>
<evidence type="ECO:0000313" key="2">
    <source>
        <dbReference type="Proteomes" id="UP000030355"/>
    </source>
</evidence>
<dbReference type="Proteomes" id="UP000030355">
    <property type="component" value="Unassembled WGS sequence"/>
</dbReference>
<name>A0A0A2A5F2_PROMR</name>
<dbReference type="AlphaFoldDB" id="A0A0A2A5F2"/>
<dbReference type="EMBL" id="JNAL01000014">
    <property type="protein sequence ID" value="KGF95638.1"/>
    <property type="molecule type" value="Genomic_DNA"/>
</dbReference>
<protein>
    <submittedName>
        <fullName evidence="1">Uncharacterized protein</fullName>
    </submittedName>
</protein>
<reference evidence="2" key="1">
    <citation type="journal article" date="2014" name="Sci. Data">
        <title>Genomes of diverse isolates of the marine cyanobacterium Prochlorococcus.</title>
        <authorList>
            <person name="Biller S."/>
            <person name="Berube P."/>
            <person name="Thompson J."/>
            <person name="Kelly L."/>
            <person name="Roggensack S."/>
            <person name="Awad L."/>
            <person name="Roache-Johnson K."/>
            <person name="Ding H."/>
            <person name="Giovannoni S.J."/>
            <person name="Moore L.R."/>
            <person name="Chisholm S.W."/>
        </authorList>
    </citation>
    <scope>NUCLEOTIDE SEQUENCE [LARGE SCALE GENOMIC DNA]</scope>
    <source>
        <strain evidence="2">MIT 9201</strain>
    </source>
</reference>
<evidence type="ECO:0000313" key="1">
    <source>
        <dbReference type="EMBL" id="KGF95638.1"/>
    </source>
</evidence>
<accession>A0A0A2A5F2</accession>
<proteinExistence type="predicted"/>
<organism evidence="1 2">
    <name type="scientific">Prochlorococcus marinus str. MIT 9201</name>
    <dbReference type="NCBI Taxonomy" id="93057"/>
    <lineage>
        <taxon>Bacteria</taxon>
        <taxon>Bacillati</taxon>
        <taxon>Cyanobacteriota</taxon>
        <taxon>Cyanophyceae</taxon>
        <taxon>Synechococcales</taxon>
        <taxon>Prochlorococcaceae</taxon>
        <taxon>Prochlorococcus</taxon>
    </lineage>
</organism>
<sequence>MLNFVLVFMKKLAGDQKSSLEPRFVRKSINIGTKNLIIF</sequence>
<dbReference type="STRING" id="93057.EU95_1331"/>
<gene>
    <name evidence="1" type="ORF">EU95_1331</name>
</gene>